<keyword evidence="12" id="KW-1185">Reference proteome</keyword>
<dbReference type="SUPFAM" id="SSF47413">
    <property type="entry name" value="lambda repressor-like DNA-binding domains"/>
    <property type="match status" value="1"/>
</dbReference>
<name>A0ABN9LI39_9NEOB</name>
<dbReference type="Proteomes" id="UP001176940">
    <property type="component" value="Unassembled WGS sequence"/>
</dbReference>
<comment type="similarity">
    <text evidence="7">Belongs to the POU transcription factor family.</text>
</comment>
<dbReference type="Pfam" id="PF00046">
    <property type="entry name" value="Homeodomain"/>
    <property type="match status" value="1"/>
</dbReference>
<feature type="DNA-binding region" description="Homeobox" evidence="5">
    <location>
        <begin position="219"/>
        <end position="278"/>
    </location>
</feature>
<feature type="compositionally biased region" description="Polar residues" evidence="8">
    <location>
        <begin position="43"/>
        <end position="56"/>
    </location>
</feature>
<keyword evidence="7" id="KW-0804">Transcription</keyword>
<dbReference type="PANTHER" id="PTHR11636:SF136">
    <property type="entry name" value="POU DOMAIN, CLASS 5, TRANSCRIPTION FACTOR 1.1"/>
    <property type="match status" value="1"/>
</dbReference>
<feature type="region of interest" description="Disordered" evidence="8">
    <location>
        <begin position="42"/>
        <end position="108"/>
    </location>
</feature>
<dbReference type="PANTHER" id="PTHR11636">
    <property type="entry name" value="POU DOMAIN"/>
    <property type="match status" value="1"/>
</dbReference>
<dbReference type="InterPro" id="IPR009057">
    <property type="entry name" value="Homeodomain-like_sf"/>
</dbReference>
<dbReference type="PROSITE" id="PS00027">
    <property type="entry name" value="HOMEOBOX_1"/>
    <property type="match status" value="1"/>
</dbReference>
<evidence type="ECO:0000256" key="3">
    <source>
        <dbReference type="ARBA" id="ARBA00023155"/>
    </source>
</evidence>
<dbReference type="PROSITE" id="PS00465">
    <property type="entry name" value="POU_2"/>
    <property type="match status" value="1"/>
</dbReference>
<dbReference type="PROSITE" id="PS51179">
    <property type="entry name" value="POU_3"/>
    <property type="match status" value="1"/>
</dbReference>
<evidence type="ECO:0000256" key="5">
    <source>
        <dbReference type="PROSITE-ProRule" id="PRU00108"/>
    </source>
</evidence>
<gene>
    <name evidence="11" type="ORF">RIMI_LOCUS8599620</name>
</gene>
<evidence type="ECO:0000256" key="4">
    <source>
        <dbReference type="ARBA" id="ARBA00023242"/>
    </source>
</evidence>
<accession>A0ABN9LI39</accession>
<proteinExistence type="inferred from homology"/>
<organism evidence="11 12">
    <name type="scientific">Ranitomeya imitator</name>
    <name type="common">mimic poison frog</name>
    <dbReference type="NCBI Taxonomy" id="111125"/>
    <lineage>
        <taxon>Eukaryota</taxon>
        <taxon>Metazoa</taxon>
        <taxon>Chordata</taxon>
        <taxon>Craniata</taxon>
        <taxon>Vertebrata</taxon>
        <taxon>Euteleostomi</taxon>
        <taxon>Amphibia</taxon>
        <taxon>Batrachia</taxon>
        <taxon>Anura</taxon>
        <taxon>Neobatrachia</taxon>
        <taxon>Hyloidea</taxon>
        <taxon>Dendrobatidae</taxon>
        <taxon>Dendrobatinae</taxon>
        <taxon>Ranitomeya</taxon>
    </lineage>
</organism>
<dbReference type="Gene3D" id="1.10.10.60">
    <property type="entry name" value="Homeodomain-like"/>
    <property type="match status" value="1"/>
</dbReference>
<dbReference type="InterPro" id="IPR017970">
    <property type="entry name" value="Homeobox_CS"/>
</dbReference>
<evidence type="ECO:0000256" key="1">
    <source>
        <dbReference type="ARBA" id="ARBA00004123"/>
    </source>
</evidence>
<evidence type="ECO:0000256" key="8">
    <source>
        <dbReference type="SAM" id="MobiDB-lite"/>
    </source>
</evidence>
<dbReference type="SMART" id="SM00352">
    <property type="entry name" value="POU"/>
    <property type="match status" value="1"/>
</dbReference>
<comment type="caution">
    <text evidence="11">The sequence shown here is derived from an EMBL/GenBank/DDBJ whole genome shotgun (WGS) entry which is preliminary data.</text>
</comment>
<dbReference type="InterPro" id="IPR000327">
    <property type="entry name" value="POU_dom"/>
</dbReference>
<protein>
    <recommendedName>
        <fullName evidence="7">POU domain protein</fullName>
    </recommendedName>
</protein>
<dbReference type="Gene3D" id="1.10.260.40">
    <property type="entry name" value="lambda repressor-like DNA-binding domains"/>
    <property type="match status" value="1"/>
</dbReference>
<sequence length="348" mass="39879">MRTSVERVNIKEEEDKVESRFPSVQYYYPYWNNIWPGNPNPSMPNQQRPCSVSGSSVYPIRANRSPNMPEVPSELPVAQSSSSVTQEAAKKEEVAEDLPATSPEVQDEVMPCDGEDVQLSYLTLQELPTQKEMEQFAKDVKQKRVAIGFTQSDVGCTLGILYGKMFSQTTICRFESLQLSYKNMCQLKPLLNRWLRETEKTPNLQELINKEQAMVQSRKRKRRTNIDNSVKDTLEVCFLKNPKPGAPDMAQISRELKLDKEVVRVWFCNRRQRDKRNVPGRDYSGESVDMQPMVNFHMGPFPAPQEMSSQNYMAPPLGSTGHVYHGFNHRNNVFPQQMPHGIPHGNHN</sequence>
<dbReference type="SMART" id="SM00389">
    <property type="entry name" value="HOX"/>
    <property type="match status" value="1"/>
</dbReference>
<feature type="domain" description="Homeobox" evidence="9">
    <location>
        <begin position="217"/>
        <end position="277"/>
    </location>
</feature>
<dbReference type="Pfam" id="PF00157">
    <property type="entry name" value="Pou"/>
    <property type="match status" value="1"/>
</dbReference>
<dbReference type="PROSITE" id="PS50071">
    <property type="entry name" value="HOMEOBOX_2"/>
    <property type="match status" value="1"/>
</dbReference>
<dbReference type="PRINTS" id="PR00028">
    <property type="entry name" value="POUDOMAIN"/>
</dbReference>
<comment type="subcellular location">
    <subcellularLocation>
        <location evidence="1 5 6">Nucleus</location>
    </subcellularLocation>
</comment>
<evidence type="ECO:0000256" key="7">
    <source>
        <dbReference type="RuleBase" id="RU361194"/>
    </source>
</evidence>
<dbReference type="InterPro" id="IPR050255">
    <property type="entry name" value="POU_domain_TF"/>
</dbReference>
<evidence type="ECO:0000259" key="10">
    <source>
        <dbReference type="PROSITE" id="PS51179"/>
    </source>
</evidence>
<dbReference type="EMBL" id="CAUEEQ010017187">
    <property type="protein sequence ID" value="CAJ0940459.1"/>
    <property type="molecule type" value="Genomic_DNA"/>
</dbReference>
<dbReference type="CDD" id="cd00086">
    <property type="entry name" value="homeodomain"/>
    <property type="match status" value="1"/>
</dbReference>
<dbReference type="InterPro" id="IPR001356">
    <property type="entry name" value="HD"/>
</dbReference>
<keyword evidence="2 5" id="KW-0238">DNA-binding</keyword>
<evidence type="ECO:0000259" key="9">
    <source>
        <dbReference type="PROSITE" id="PS50071"/>
    </source>
</evidence>
<feature type="domain" description="POU-specific" evidence="10">
    <location>
        <begin position="125"/>
        <end position="199"/>
    </location>
</feature>
<keyword evidence="4 5" id="KW-0539">Nucleus</keyword>
<dbReference type="InterPro" id="IPR013847">
    <property type="entry name" value="POU"/>
</dbReference>
<evidence type="ECO:0000313" key="11">
    <source>
        <dbReference type="EMBL" id="CAJ0940459.1"/>
    </source>
</evidence>
<evidence type="ECO:0000256" key="2">
    <source>
        <dbReference type="ARBA" id="ARBA00023125"/>
    </source>
</evidence>
<evidence type="ECO:0000256" key="6">
    <source>
        <dbReference type="RuleBase" id="RU000682"/>
    </source>
</evidence>
<keyword evidence="3 5" id="KW-0371">Homeobox</keyword>
<dbReference type="SUPFAM" id="SSF46689">
    <property type="entry name" value="Homeodomain-like"/>
    <property type="match status" value="1"/>
</dbReference>
<evidence type="ECO:0000313" key="12">
    <source>
        <dbReference type="Proteomes" id="UP001176940"/>
    </source>
</evidence>
<reference evidence="11" key="1">
    <citation type="submission" date="2023-07" db="EMBL/GenBank/DDBJ databases">
        <authorList>
            <person name="Stuckert A."/>
        </authorList>
    </citation>
    <scope>NUCLEOTIDE SEQUENCE</scope>
</reference>
<dbReference type="InterPro" id="IPR010982">
    <property type="entry name" value="Lambda_DNA-bd_dom_sf"/>
</dbReference>